<dbReference type="PANTHER" id="PTHR19384:SF17">
    <property type="entry name" value="NADPH--CYTOCHROME P450 REDUCTASE"/>
    <property type="match status" value="1"/>
</dbReference>
<name>A0A835ZFF6_9STRA</name>
<accession>A0A835ZFF6</accession>
<proteinExistence type="predicted"/>
<sequence>MRRFACSSSTTSGMRTCYRSLTGKVSPSTRQLKHLGRAATSCQFHSYRSAQRCGVTPSSQTPLKQQRGLSSAALAEEPISHLAQHPLVVCFGSQTGTAQMLSEDMSDHAAERGLSSSTVIDMRDIQGSELVERCQQDGSILVFVVANFGRGEPTDNARAMYEFIPQRPPRAQYFMSPDRDAEPPLARLRYTVFGLGRSDAYPENYQRVGRSLYERLAALGATPVAPRGEGDAAKDIDDAAAEWEAVLWSALDSLEPAAADAAAPTSAPAKTAASATAAAAAPPQWLLPHFADLVQKCGVGAAAAASSAAACDTVAACTSANPCFARVVENRRLTPAQSPRTVHAVTLEGARLPYSTGDYLGVLAQNTESDAEAVLAGLSLNPEGIAPGPLGVTLGEAVKRRCDISGLPRRGLLRRLSPLATVPAHLLAHLPVAEGKDPDAESESEFLTAQSTHELDRCQVCAFMKMARPALSEVRVALQKLNVALLLREHPSLHLSAAQLLDLCPPIQPRFYSISSSALAQPQAISLTVGLHAFRTPSGRVQQGLSSHFLGERCAEGSEVGVFVQTSEFRLPTDPSRPVILVAAGTGIAPFKAFIDERAKQRAMGLPVGPTTLYFGAAAPNTNDLYREYFESLGPEVVQVKMAYSDSPAHPARFPQHLLADDAAAIYASITGGSSSSSGGALYICGHGLLGKGVRAALADVIARATGGAARAPAVLTEWSLSGRFFEDIFQ</sequence>
<gene>
    <name evidence="11" type="ORF">JKP88DRAFT_292410</name>
</gene>
<evidence type="ECO:0000256" key="5">
    <source>
        <dbReference type="ARBA" id="ARBA00022827"/>
    </source>
</evidence>
<dbReference type="AlphaFoldDB" id="A0A835ZFF6"/>
<keyword evidence="3" id="KW-0285">Flavoprotein</keyword>
<dbReference type="InterPro" id="IPR001094">
    <property type="entry name" value="Flavdoxin-like"/>
</dbReference>
<dbReference type="SUPFAM" id="SSF52343">
    <property type="entry name" value="Ferredoxin reductase-like, C-terminal NADP-linked domain"/>
    <property type="match status" value="1"/>
</dbReference>
<keyword evidence="12" id="KW-1185">Reference proteome</keyword>
<evidence type="ECO:0000256" key="6">
    <source>
        <dbReference type="ARBA" id="ARBA00022857"/>
    </source>
</evidence>
<dbReference type="InterPro" id="IPR017927">
    <property type="entry name" value="FAD-bd_FR_type"/>
</dbReference>
<dbReference type="GO" id="GO:0050660">
    <property type="term" value="F:flavin adenine dinucleotide binding"/>
    <property type="evidence" value="ECO:0007669"/>
    <property type="project" value="TreeGrafter"/>
</dbReference>
<dbReference type="OrthoDB" id="1688044at2759"/>
<dbReference type="InterPro" id="IPR029039">
    <property type="entry name" value="Flavoprotein-like_sf"/>
</dbReference>
<dbReference type="SUPFAM" id="SSF63380">
    <property type="entry name" value="Riboflavin synthase domain-like"/>
    <property type="match status" value="1"/>
</dbReference>
<dbReference type="InterPro" id="IPR003097">
    <property type="entry name" value="CysJ-like_FAD-binding"/>
</dbReference>
<evidence type="ECO:0000313" key="11">
    <source>
        <dbReference type="EMBL" id="KAG5192786.1"/>
    </source>
</evidence>
<dbReference type="SUPFAM" id="SSF52218">
    <property type="entry name" value="Flavoproteins"/>
    <property type="match status" value="1"/>
</dbReference>
<dbReference type="Pfam" id="PF00175">
    <property type="entry name" value="NAD_binding_1"/>
    <property type="match status" value="1"/>
</dbReference>
<dbReference type="GO" id="GO:0003958">
    <property type="term" value="F:NADPH-hemoprotein reductase activity"/>
    <property type="evidence" value="ECO:0007669"/>
    <property type="project" value="UniProtKB-EC"/>
</dbReference>
<dbReference type="GO" id="GO:0010181">
    <property type="term" value="F:FMN binding"/>
    <property type="evidence" value="ECO:0007669"/>
    <property type="project" value="InterPro"/>
</dbReference>
<dbReference type="InterPro" id="IPR001709">
    <property type="entry name" value="Flavoprot_Pyr_Nucl_cyt_Rdtase"/>
</dbReference>
<evidence type="ECO:0000256" key="1">
    <source>
        <dbReference type="ARBA" id="ARBA00001917"/>
    </source>
</evidence>
<dbReference type="PRINTS" id="PR00369">
    <property type="entry name" value="FLAVODOXIN"/>
</dbReference>
<comment type="cofactor">
    <cofactor evidence="1">
        <name>FMN</name>
        <dbReference type="ChEBI" id="CHEBI:58210"/>
    </cofactor>
</comment>
<dbReference type="Gene3D" id="1.20.990.10">
    <property type="entry name" value="NADPH-cytochrome p450 Reductase, Chain A, domain 3"/>
    <property type="match status" value="1"/>
</dbReference>
<dbReference type="Gene3D" id="2.40.30.10">
    <property type="entry name" value="Translation factors"/>
    <property type="match status" value="1"/>
</dbReference>
<evidence type="ECO:0000256" key="3">
    <source>
        <dbReference type="ARBA" id="ARBA00022630"/>
    </source>
</evidence>
<evidence type="ECO:0000256" key="2">
    <source>
        <dbReference type="ARBA" id="ARBA00001974"/>
    </source>
</evidence>
<evidence type="ECO:0000259" key="10">
    <source>
        <dbReference type="PROSITE" id="PS51384"/>
    </source>
</evidence>
<dbReference type="EC" id="1.6.2.4" evidence="8"/>
<organism evidence="11 12">
    <name type="scientific">Tribonema minus</name>
    <dbReference type="NCBI Taxonomy" id="303371"/>
    <lineage>
        <taxon>Eukaryota</taxon>
        <taxon>Sar</taxon>
        <taxon>Stramenopiles</taxon>
        <taxon>Ochrophyta</taxon>
        <taxon>PX clade</taxon>
        <taxon>Xanthophyceae</taxon>
        <taxon>Tribonematales</taxon>
        <taxon>Tribonemataceae</taxon>
        <taxon>Tribonema</taxon>
    </lineage>
</organism>
<dbReference type="Proteomes" id="UP000664859">
    <property type="component" value="Unassembled WGS sequence"/>
</dbReference>
<comment type="caution">
    <text evidence="11">The sequence shown here is derived from an EMBL/GenBank/DDBJ whole genome shotgun (WGS) entry which is preliminary data.</text>
</comment>
<dbReference type="Gene3D" id="3.40.50.80">
    <property type="entry name" value="Nucleotide-binding domain of ferredoxin-NADP reductase (FNR) module"/>
    <property type="match status" value="1"/>
</dbReference>
<dbReference type="Pfam" id="PF00258">
    <property type="entry name" value="Flavodoxin_1"/>
    <property type="match status" value="1"/>
</dbReference>
<evidence type="ECO:0000256" key="7">
    <source>
        <dbReference type="ARBA" id="ARBA00023002"/>
    </source>
</evidence>
<keyword evidence="5" id="KW-0274">FAD</keyword>
<evidence type="ECO:0000256" key="4">
    <source>
        <dbReference type="ARBA" id="ARBA00022643"/>
    </source>
</evidence>
<reference evidence="11" key="1">
    <citation type="submission" date="2021-02" db="EMBL/GenBank/DDBJ databases">
        <title>First Annotated Genome of the Yellow-green Alga Tribonema minus.</title>
        <authorList>
            <person name="Mahan K.M."/>
        </authorList>
    </citation>
    <scope>NUCLEOTIDE SEQUENCE</scope>
    <source>
        <strain evidence="11">UTEX B ZZ1240</strain>
    </source>
</reference>
<dbReference type="PANTHER" id="PTHR19384">
    <property type="entry name" value="NITRIC OXIDE SYNTHASE-RELATED"/>
    <property type="match status" value="1"/>
</dbReference>
<keyword evidence="7" id="KW-0560">Oxidoreductase</keyword>
<keyword evidence="6" id="KW-0521">NADP</keyword>
<evidence type="ECO:0000259" key="9">
    <source>
        <dbReference type="PROSITE" id="PS50902"/>
    </source>
</evidence>
<feature type="domain" description="FAD-binding FR-type" evidence="10">
    <location>
        <begin position="320"/>
        <end position="572"/>
    </location>
</feature>
<feature type="domain" description="Flavodoxin-like" evidence="9">
    <location>
        <begin position="87"/>
        <end position="248"/>
    </location>
</feature>
<dbReference type="InterPro" id="IPR023173">
    <property type="entry name" value="NADPH_Cyt_P450_Rdtase_alpha"/>
</dbReference>
<dbReference type="InterPro" id="IPR001433">
    <property type="entry name" value="OxRdtase_FAD/NAD-bd"/>
</dbReference>
<dbReference type="InterPro" id="IPR039261">
    <property type="entry name" value="FNR_nucleotide-bd"/>
</dbReference>
<dbReference type="InterPro" id="IPR008254">
    <property type="entry name" value="Flavodoxin/NO_synth"/>
</dbReference>
<evidence type="ECO:0000313" key="12">
    <source>
        <dbReference type="Proteomes" id="UP000664859"/>
    </source>
</evidence>
<dbReference type="Gene3D" id="3.40.50.360">
    <property type="match status" value="1"/>
</dbReference>
<comment type="cofactor">
    <cofactor evidence="2">
        <name>FAD</name>
        <dbReference type="ChEBI" id="CHEBI:57692"/>
    </cofactor>
</comment>
<dbReference type="PRINTS" id="PR00371">
    <property type="entry name" value="FPNCR"/>
</dbReference>
<keyword evidence="4" id="KW-0288">FMN</keyword>
<dbReference type="InterPro" id="IPR017938">
    <property type="entry name" value="Riboflavin_synthase-like_b-brl"/>
</dbReference>
<dbReference type="PROSITE" id="PS50902">
    <property type="entry name" value="FLAVODOXIN_LIKE"/>
    <property type="match status" value="1"/>
</dbReference>
<dbReference type="Pfam" id="PF00667">
    <property type="entry name" value="FAD_binding_1"/>
    <property type="match status" value="2"/>
</dbReference>
<dbReference type="PROSITE" id="PS51384">
    <property type="entry name" value="FAD_FR"/>
    <property type="match status" value="1"/>
</dbReference>
<dbReference type="GO" id="GO:0005829">
    <property type="term" value="C:cytosol"/>
    <property type="evidence" value="ECO:0007669"/>
    <property type="project" value="TreeGrafter"/>
</dbReference>
<protein>
    <recommendedName>
        <fullName evidence="8">NADPH--hemoprotein reductase</fullName>
        <ecNumber evidence="8">1.6.2.4</ecNumber>
    </recommendedName>
</protein>
<dbReference type="EMBL" id="JAFCMP010000002">
    <property type="protein sequence ID" value="KAG5192786.1"/>
    <property type="molecule type" value="Genomic_DNA"/>
</dbReference>
<evidence type="ECO:0000256" key="8">
    <source>
        <dbReference type="ARBA" id="ARBA00023797"/>
    </source>
</evidence>